<dbReference type="Pfam" id="PF00144">
    <property type="entry name" value="Beta-lactamase"/>
    <property type="match status" value="1"/>
</dbReference>
<protein>
    <submittedName>
        <fullName evidence="3">Class C beta-lactamase</fullName>
    </submittedName>
</protein>
<name>A0A4P2VVZ3_FLUSA</name>
<sequence>MIKFKNFMLISFIFLIPKESYALSNKKIDELAHEFMEKNKVDGMSIAVLNKNESLIFNYGFSNKTEKIPTNSDTIYTIASFTKTVTATIAAIASVEQKLNLDDPFIKYFPELKNEKNLNKITSSHLLGHVSSLPFDFDPRPKTYTSLVNDLQQFKVQKAVGSEYSYSNASIGTVGYVLQNVYAKDYQEILEDKILRPLNMTSTYLNVPKEKEKYIALGHDKNNNIVPYSRSIEIWFAAASLKSTISDMAKYLNSHINYVSINDKVLSKAIPLVHENKYCFIDKISCEQLAWQAHTLSELEKSTGDTYFTHFDKNGNPVFDKIKIIENKSFEKNKIFIDKTGSGYGMSSYMAYIPEEKIGVVILINKSIGDERIRLGRDILKDF</sequence>
<gene>
    <name evidence="3" type="primary">ampC</name>
    <name evidence="3" type="ORF">JCM31447_21930</name>
</gene>
<dbReference type="PANTHER" id="PTHR22935:SF95">
    <property type="entry name" value="BETA-LACTAMASE-LIKE 1-RELATED"/>
    <property type="match status" value="1"/>
</dbReference>
<evidence type="ECO:0000313" key="4">
    <source>
        <dbReference type="Proteomes" id="UP000291236"/>
    </source>
</evidence>
<dbReference type="KEGG" id="sbf:JCM31447_21930"/>
<feature type="domain" description="Beta-lactamase-related" evidence="2">
    <location>
        <begin position="28"/>
        <end position="371"/>
    </location>
</feature>
<reference evidence="3 4" key="1">
    <citation type="submission" date="2018-12" db="EMBL/GenBank/DDBJ databases">
        <title>Rubrispira sanarue gen. nov., sp., nov., a member of the order Silvanigrellales, isolated from a brackish lake in Hamamatsu Japan.</title>
        <authorList>
            <person name="Maejima Y."/>
            <person name="Iino T."/>
            <person name="Muraguchi Y."/>
            <person name="Fukuda K."/>
            <person name="Nojiri H."/>
            <person name="Ohkuma M."/>
            <person name="Moriuchi R."/>
            <person name="Dohra H."/>
            <person name="Kimbara K."/>
            <person name="Shintani M."/>
        </authorList>
    </citation>
    <scope>NUCLEOTIDE SEQUENCE [LARGE SCALE GENOMIC DNA]</scope>
    <source>
        <strain evidence="3 4">RF1110005</strain>
    </source>
</reference>
<dbReference type="PANTHER" id="PTHR22935">
    <property type="entry name" value="PENICILLIN-BINDING PROTEIN"/>
    <property type="match status" value="1"/>
</dbReference>
<dbReference type="Proteomes" id="UP000291236">
    <property type="component" value="Chromosome"/>
</dbReference>
<accession>A0A4P2VVZ3</accession>
<dbReference type="OrthoDB" id="5377431at2"/>
<dbReference type="Gene3D" id="3.40.710.10">
    <property type="entry name" value="DD-peptidase/beta-lactamase superfamily"/>
    <property type="match status" value="1"/>
</dbReference>
<evidence type="ECO:0000256" key="1">
    <source>
        <dbReference type="ARBA" id="ARBA00038473"/>
    </source>
</evidence>
<dbReference type="InterPro" id="IPR051478">
    <property type="entry name" value="Beta-lactamase-like_AB/R"/>
</dbReference>
<evidence type="ECO:0000313" key="3">
    <source>
        <dbReference type="EMBL" id="BBH53745.1"/>
    </source>
</evidence>
<dbReference type="RefSeq" id="WP_130610213.1">
    <property type="nucleotide sequence ID" value="NZ_AP019368.1"/>
</dbReference>
<dbReference type="AlphaFoldDB" id="A0A4P2VVZ3"/>
<dbReference type="EMBL" id="AP019368">
    <property type="protein sequence ID" value="BBH53745.1"/>
    <property type="molecule type" value="Genomic_DNA"/>
</dbReference>
<comment type="similarity">
    <text evidence="1">Belongs to the beta-lactamase family.</text>
</comment>
<dbReference type="InterPro" id="IPR012338">
    <property type="entry name" value="Beta-lactam/transpept-like"/>
</dbReference>
<keyword evidence="4" id="KW-1185">Reference proteome</keyword>
<organism evidence="3 4">
    <name type="scientific">Fluviispira sanaruensis</name>
    <dbReference type="NCBI Taxonomy" id="2493639"/>
    <lineage>
        <taxon>Bacteria</taxon>
        <taxon>Pseudomonadati</taxon>
        <taxon>Bdellovibrionota</taxon>
        <taxon>Oligoflexia</taxon>
        <taxon>Silvanigrellales</taxon>
        <taxon>Silvanigrellaceae</taxon>
        <taxon>Fluviispira</taxon>
    </lineage>
</organism>
<dbReference type="InterPro" id="IPR001466">
    <property type="entry name" value="Beta-lactam-related"/>
</dbReference>
<dbReference type="SUPFAM" id="SSF56601">
    <property type="entry name" value="beta-lactamase/transpeptidase-like"/>
    <property type="match status" value="1"/>
</dbReference>
<evidence type="ECO:0000259" key="2">
    <source>
        <dbReference type="Pfam" id="PF00144"/>
    </source>
</evidence>
<proteinExistence type="inferred from homology"/>